<dbReference type="OrthoDB" id="10040528at2759"/>
<feature type="region of interest" description="Disordered" evidence="1">
    <location>
        <begin position="283"/>
        <end position="306"/>
    </location>
</feature>
<dbReference type="RefSeq" id="XP_022331831.1">
    <property type="nucleotide sequence ID" value="XM_022476123.1"/>
</dbReference>
<feature type="compositionally biased region" description="Basic and acidic residues" evidence="1">
    <location>
        <begin position="422"/>
        <end position="433"/>
    </location>
</feature>
<feature type="compositionally biased region" description="Basic and acidic residues" evidence="1">
    <location>
        <begin position="131"/>
        <end position="143"/>
    </location>
</feature>
<dbReference type="InterPro" id="IPR027417">
    <property type="entry name" value="P-loop_NTPase"/>
</dbReference>
<feature type="region of interest" description="Disordered" evidence="1">
    <location>
        <begin position="404"/>
        <end position="433"/>
    </location>
</feature>
<dbReference type="GeneID" id="111129661"/>
<feature type="domain" description="Helitron helicase-like" evidence="2">
    <location>
        <begin position="835"/>
        <end position="1030"/>
    </location>
</feature>
<gene>
    <name evidence="5" type="primary">LOC111129661</name>
</gene>
<keyword evidence="4" id="KW-1185">Reference proteome</keyword>
<feature type="domain" description="DUF6570" evidence="3">
    <location>
        <begin position="608"/>
        <end position="733"/>
    </location>
</feature>
<protein>
    <submittedName>
        <fullName evidence="5">Uncharacterized protein LOC111129661</fullName>
    </submittedName>
</protein>
<dbReference type="InterPro" id="IPR051055">
    <property type="entry name" value="PIF1_helicase"/>
</dbReference>
<dbReference type="Proteomes" id="UP000694844">
    <property type="component" value="Chromosome 4"/>
</dbReference>
<accession>A0A8B8DXW8</accession>
<evidence type="ECO:0000313" key="4">
    <source>
        <dbReference type="Proteomes" id="UP000694844"/>
    </source>
</evidence>
<evidence type="ECO:0000259" key="3">
    <source>
        <dbReference type="Pfam" id="PF20209"/>
    </source>
</evidence>
<dbReference type="KEGG" id="cvn:111129661"/>
<organism evidence="4 5">
    <name type="scientific">Crassostrea virginica</name>
    <name type="common">Eastern oyster</name>
    <dbReference type="NCBI Taxonomy" id="6565"/>
    <lineage>
        <taxon>Eukaryota</taxon>
        <taxon>Metazoa</taxon>
        <taxon>Spiralia</taxon>
        <taxon>Lophotrochozoa</taxon>
        <taxon>Mollusca</taxon>
        <taxon>Bivalvia</taxon>
        <taxon>Autobranchia</taxon>
        <taxon>Pteriomorphia</taxon>
        <taxon>Ostreida</taxon>
        <taxon>Ostreoidea</taxon>
        <taxon>Ostreidae</taxon>
        <taxon>Crassostrea</taxon>
    </lineage>
</organism>
<name>A0A8B8DXW8_CRAVI</name>
<feature type="compositionally biased region" description="Basic residues" evidence="1">
    <location>
        <begin position="1"/>
        <end position="14"/>
    </location>
</feature>
<dbReference type="Pfam" id="PF14214">
    <property type="entry name" value="Helitron_like_N"/>
    <property type="match status" value="1"/>
</dbReference>
<reference evidence="5" key="1">
    <citation type="submission" date="2025-08" db="UniProtKB">
        <authorList>
            <consortium name="RefSeq"/>
        </authorList>
    </citation>
    <scope>IDENTIFICATION</scope>
    <source>
        <tissue evidence="5">Whole sample</tissue>
    </source>
</reference>
<feature type="compositionally biased region" description="Basic and acidic residues" evidence="1">
    <location>
        <begin position="66"/>
        <end position="75"/>
    </location>
</feature>
<feature type="region of interest" description="Disordered" evidence="1">
    <location>
        <begin position="1"/>
        <end position="47"/>
    </location>
</feature>
<evidence type="ECO:0000259" key="2">
    <source>
        <dbReference type="Pfam" id="PF14214"/>
    </source>
</evidence>
<dbReference type="InterPro" id="IPR046700">
    <property type="entry name" value="DUF6570"/>
</dbReference>
<proteinExistence type="predicted"/>
<dbReference type="Pfam" id="PF20209">
    <property type="entry name" value="DUF6570"/>
    <property type="match status" value="1"/>
</dbReference>
<evidence type="ECO:0000256" key="1">
    <source>
        <dbReference type="SAM" id="MobiDB-lite"/>
    </source>
</evidence>
<dbReference type="PANTHER" id="PTHR47642">
    <property type="entry name" value="ATP-DEPENDENT DNA HELICASE"/>
    <property type="match status" value="1"/>
</dbReference>
<sequence>MKDKLRKREQRLKKSSSVVAPHDDQLSDSSVPCGSEVGAVTASPSNVLGQVSVGFPLKEEKPLARVRASLREKMHPPAPRLPSPRGSRLNARNEGKAPSSDSPPWVCAPPRAPGPDPVHGSGPAGQAQLEGSKEECTSRTLKDEDLLTENKQYSESITNSILNEQNVLETIYENDEKNEISENLYDTNDDMNEISENLYGTNDEMNEISENLYDTNDEMNDISENLYGTNDEMFEISENLYDTNDEMSENLYDTNDEMFEISENLYDTNDEMSENLYDTNDEEEKAKSGIGDRSTQIAPNRESESRKKFLKRKYREDQSYREKKLKIAFERYKKDKEFQENVRFMTKQRYRTDILYQNKAKQRSIKKYATDSGHREDVKLRSVKKYHTIESHKADIKKRSIQRYAEDEEHREKNKRKSIQKYAEDEQHKENVRKRSIEKYKSDQLHKMRVSAATTQRYKENKIFRERKLKAAAEKYRSNETLRSKSRTLSKKRYATNSEVRSVKKEKVYKQRIAQKIKLKNEEEVVKMFKEKAVQGPDYSCCCCDRLLFENQVQKCEQTMYASNIQAANVAEMCVQEKYSHTCLNSCPKNCIKSKLWICFTCHRKILRGDVPAESAFNKMGVDDIPKELQELNSLEKHLIAMHIPFMKVMALPHGGQQNIHGPVVCVPSNLKKVTRLPVRHGDDLLLRVKLKRKLNYKGYFEYQFVDPKHIFEALHFLKENNEWYKEVTINSQWEDKVNDSEGNLENDVNVNDDDQLQVATDTCLQPVDIAQEVLDHYFDDVYNIAPGEGNNPVRMLQETGNEAKAFPHLFPKGRFSWSDVRDKRITLSRYFNNRLMNTDDRFAKDSSYIFFSQFMSDLNQVIEKTQISIRKSVSRIGKDQLITSDMVQDPEILSKLMKNDEALRFMQPIRGTPAYWSSAQKDLFAMLRQLGIPTWFCSFSAAEHRWNDAVATILRQQNDSRDPCSLDWSEKNEVLKSNPVTVARMFEHRFHVFQNEVILSPSEPIGKISDFFQRVEFQQRGSPHMHCLYWVENAPKLDEDGEDAVCNFIDRYISCALPSVDEDLELREIVLAVQQHSKKHSKSCRKKGTECRFNFPRPPSVSTFINEPCDVENDDDSCHLKQKQEVAKQILLKVWNEIQIEGNAIKSSNQFFDDIGLTQAQFEEAYKILTKKRSVVLQRSPSELWTNQYNPCLLKCWDANMDIQFVLDPFSCIVYVISYISKSEREMGMVLKQTKIEAEQGNESARTTLKKIGSAYLNHREVSAQEAVYRVCNLKMKECSRKVVFVPVGDNPTRLTKPLSQLKKKIKKSDDEIDGDDNDAEDDIWMTNIVERYENRPDDPLFHQMCLAEFCSEFRVLAKSQVPQNLNENVFELQNSKGFIQKRTRSKPAVIRYPRFNVEKMPEKFYRSVLQLYLPYRKEIHLKPPRFDLYETFYEEGHVKLKGKHSAQSVKSIVDTNRTRFAQNEEIIAEAEDAFETIGEPEDAWANLCPETRRKRLRQECRMAKIGDFYQLPPVKQRKDERLYKENVLYPVDYWLDFFKVVELKEIMRQREDMSFALTLNSLRRRTQKQPIDDETSSILNDCVREGPEDVLHVYATNEEVNGFNLTMLKKSGSMLPPPDETH</sequence>
<dbReference type="SUPFAM" id="SSF52540">
    <property type="entry name" value="P-loop containing nucleoside triphosphate hydrolases"/>
    <property type="match status" value="1"/>
</dbReference>
<feature type="region of interest" description="Disordered" evidence="1">
    <location>
        <begin position="66"/>
        <end position="143"/>
    </location>
</feature>
<feature type="compositionally biased region" description="Pro residues" evidence="1">
    <location>
        <begin position="106"/>
        <end position="116"/>
    </location>
</feature>
<dbReference type="PANTHER" id="PTHR47642:SF5">
    <property type="entry name" value="ATP-DEPENDENT DNA HELICASE"/>
    <property type="match status" value="1"/>
</dbReference>
<dbReference type="InterPro" id="IPR025476">
    <property type="entry name" value="Helitron_helicase-like"/>
</dbReference>
<evidence type="ECO:0000313" key="5">
    <source>
        <dbReference type="RefSeq" id="XP_022331831.1"/>
    </source>
</evidence>